<dbReference type="PRINTS" id="PR00385">
    <property type="entry name" value="P450"/>
</dbReference>
<dbReference type="InterPro" id="IPR036396">
    <property type="entry name" value="Cyt_P450_sf"/>
</dbReference>
<reference evidence="10" key="1">
    <citation type="submission" date="2021-01" db="EMBL/GenBank/DDBJ databases">
        <authorList>
            <person name="Kaushik A."/>
        </authorList>
    </citation>
    <scope>NUCLEOTIDE SEQUENCE</scope>
    <source>
        <strain evidence="10">AG5</strain>
    </source>
</reference>
<evidence type="ECO:0000256" key="3">
    <source>
        <dbReference type="ARBA" id="ARBA00022617"/>
    </source>
</evidence>
<evidence type="ECO:0000256" key="1">
    <source>
        <dbReference type="ARBA" id="ARBA00001971"/>
    </source>
</evidence>
<accession>A0A8H3HZK5</accession>
<feature type="binding site" description="axial binding residue" evidence="8">
    <location>
        <position position="194"/>
    </location>
    <ligand>
        <name>heme</name>
        <dbReference type="ChEBI" id="CHEBI:30413"/>
    </ligand>
    <ligandPart>
        <name>Fe</name>
        <dbReference type="ChEBI" id="CHEBI:18248"/>
    </ligandPart>
</feature>
<keyword evidence="5 9" id="KW-0560">Oxidoreductase</keyword>
<dbReference type="GO" id="GO:0004497">
    <property type="term" value="F:monooxygenase activity"/>
    <property type="evidence" value="ECO:0007669"/>
    <property type="project" value="UniProtKB-KW"/>
</dbReference>
<dbReference type="InterPro" id="IPR001128">
    <property type="entry name" value="Cyt_P450"/>
</dbReference>
<dbReference type="Pfam" id="PF00067">
    <property type="entry name" value="p450"/>
    <property type="match status" value="1"/>
</dbReference>
<dbReference type="PRINTS" id="PR00463">
    <property type="entry name" value="EP450I"/>
</dbReference>
<dbReference type="InterPro" id="IPR017972">
    <property type="entry name" value="Cyt_P450_CS"/>
</dbReference>
<dbReference type="PROSITE" id="PS00086">
    <property type="entry name" value="CYTOCHROME_P450"/>
    <property type="match status" value="1"/>
</dbReference>
<keyword evidence="3 8" id="KW-0349">Heme</keyword>
<dbReference type="InterPro" id="IPR050476">
    <property type="entry name" value="Insect_CytP450_Detox"/>
</dbReference>
<evidence type="ECO:0000256" key="5">
    <source>
        <dbReference type="ARBA" id="ARBA00023002"/>
    </source>
</evidence>
<proteinExistence type="inferred from homology"/>
<protein>
    <recommendedName>
        <fullName evidence="12">Cytochrome P450</fullName>
    </recommendedName>
</protein>
<evidence type="ECO:0000256" key="8">
    <source>
        <dbReference type="PIRSR" id="PIRSR602401-1"/>
    </source>
</evidence>
<dbReference type="Gene3D" id="1.10.630.10">
    <property type="entry name" value="Cytochrome P450"/>
    <property type="match status" value="1"/>
</dbReference>
<evidence type="ECO:0000256" key="4">
    <source>
        <dbReference type="ARBA" id="ARBA00022723"/>
    </source>
</evidence>
<evidence type="ECO:0000313" key="10">
    <source>
        <dbReference type="EMBL" id="CAE7223677.1"/>
    </source>
</evidence>
<evidence type="ECO:0000256" key="6">
    <source>
        <dbReference type="ARBA" id="ARBA00023004"/>
    </source>
</evidence>
<comment type="caution">
    <text evidence="10">The sequence shown here is derived from an EMBL/GenBank/DDBJ whole genome shotgun (WGS) entry which is preliminary data.</text>
</comment>
<dbReference type="InterPro" id="IPR002401">
    <property type="entry name" value="Cyt_P450_E_grp-I"/>
</dbReference>
<evidence type="ECO:0008006" key="12">
    <source>
        <dbReference type="Google" id="ProtNLM"/>
    </source>
</evidence>
<name>A0A8H3HZK5_9AGAM</name>
<keyword evidence="4 8" id="KW-0479">Metal-binding</keyword>
<dbReference type="SUPFAM" id="SSF48264">
    <property type="entry name" value="Cytochrome P450"/>
    <property type="match status" value="1"/>
</dbReference>
<comment type="cofactor">
    <cofactor evidence="1 8">
        <name>heme</name>
        <dbReference type="ChEBI" id="CHEBI:30413"/>
    </cofactor>
</comment>
<keyword evidence="7 9" id="KW-0503">Monooxygenase</keyword>
<dbReference type="GO" id="GO:0005506">
    <property type="term" value="F:iron ion binding"/>
    <property type="evidence" value="ECO:0007669"/>
    <property type="project" value="InterPro"/>
</dbReference>
<evidence type="ECO:0000313" key="11">
    <source>
        <dbReference type="Proteomes" id="UP000663827"/>
    </source>
</evidence>
<dbReference type="Proteomes" id="UP000663827">
    <property type="component" value="Unassembled WGS sequence"/>
</dbReference>
<comment type="similarity">
    <text evidence="2 9">Belongs to the cytochrome P450 family.</text>
</comment>
<gene>
    <name evidence="10" type="ORF">RDB_LOCUS170705</name>
</gene>
<sequence length="263" mass="29947">MITTCRKLKEQQVQELLDRKYDLFNQLIYARDVDDMLTEDELIGNVFLFLLGGHETSSSTITIVLGLLALYPEVQDKLAKELKTLEDENGVLNYGHLHLLTYAMAVVYETLRLFPVVGQLPKRATADTTITVGFPPFTQTIQVPASIMVNISTAGLHYNPSYWESPDVFDPERFMDPHWNRDAFIPFSLGPRACIGRRFAETSLVAQLYAIVSKYKVSIDESRFKFVEGESILERRTRLINPKVYLTLSPAPIPLIFSPRDQN</sequence>
<dbReference type="GO" id="GO:0020037">
    <property type="term" value="F:heme binding"/>
    <property type="evidence" value="ECO:0007669"/>
    <property type="project" value="InterPro"/>
</dbReference>
<dbReference type="GO" id="GO:0016705">
    <property type="term" value="F:oxidoreductase activity, acting on paired donors, with incorporation or reduction of molecular oxygen"/>
    <property type="evidence" value="ECO:0007669"/>
    <property type="project" value="InterPro"/>
</dbReference>
<dbReference type="EMBL" id="CAJNJQ010006192">
    <property type="protein sequence ID" value="CAE7223677.1"/>
    <property type="molecule type" value="Genomic_DNA"/>
</dbReference>
<organism evidence="10 11">
    <name type="scientific">Rhizoctonia solani</name>
    <dbReference type="NCBI Taxonomy" id="456999"/>
    <lineage>
        <taxon>Eukaryota</taxon>
        <taxon>Fungi</taxon>
        <taxon>Dikarya</taxon>
        <taxon>Basidiomycota</taxon>
        <taxon>Agaricomycotina</taxon>
        <taxon>Agaricomycetes</taxon>
        <taxon>Cantharellales</taxon>
        <taxon>Ceratobasidiaceae</taxon>
        <taxon>Rhizoctonia</taxon>
    </lineage>
</organism>
<dbReference type="PANTHER" id="PTHR24292:SF54">
    <property type="entry name" value="CYP9F3-RELATED"/>
    <property type="match status" value="1"/>
</dbReference>
<dbReference type="PANTHER" id="PTHR24292">
    <property type="entry name" value="CYTOCHROME P450"/>
    <property type="match status" value="1"/>
</dbReference>
<evidence type="ECO:0000256" key="2">
    <source>
        <dbReference type="ARBA" id="ARBA00010617"/>
    </source>
</evidence>
<evidence type="ECO:0000256" key="7">
    <source>
        <dbReference type="ARBA" id="ARBA00023033"/>
    </source>
</evidence>
<keyword evidence="6 8" id="KW-0408">Iron</keyword>
<dbReference type="AlphaFoldDB" id="A0A8H3HZK5"/>
<evidence type="ECO:0000256" key="9">
    <source>
        <dbReference type="RuleBase" id="RU000461"/>
    </source>
</evidence>